<evidence type="ECO:0000313" key="2">
    <source>
        <dbReference type="EMBL" id="MBP0463639.1"/>
    </source>
</evidence>
<dbReference type="Proteomes" id="UP000680815">
    <property type="component" value="Unassembled WGS sequence"/>
</dbReference>
<dbReference type="PANTHER" id="PTHR34203:SF15">
    <property type="entry name" value="SLL1173 PROTEIN"/>
    <property type="match status" value="1"/>
</dbReference>
<dbReference type="InterPro" id="IPR029063">
    <property type="entry name" value="SAM-dependent_MTases_sf"/>
</dbReference>
<dbReference type="NCBIfam" id="TIGR01444">
    <property type="entry name" value="fkbM_fam"/>
    <property type="match status" value="1"/>
</dbReference>
<keyword evidence="2" id="KW-0489">Methyltransferase</keyword>
<comment type="caution">
    <text evidence="2">The sequence shown here is derived from an EMBL/GenBank/DDBJ whole genome shotgun (WGS) entry which is preliminary data.</text>
</comment>
<dbReference type="PANTHER" id="PTHR34203">
    <property type="entry name" value="METHYLTRANSFERASE, FKBM FAMILY PROTEIN"/>
    <property type="match status" value="1"/>
</dbReference>
<reference evidence="2 3" key="1">
    <citation type="submission" date="2021-03" db="EMBL/GenBank/DDBJ databases">
        <authorList>
            <person name="So Y."/>
        </authorList>
    </citation>
    <scope>NUCLEOTIDE SEQUENCE [LARGE SCALE GENOMIC DNA]</scope>
    <source>
        <strain evidence="2 3">PWR1</strain>
    </source>
</reference>
<dbReference type="Pfam" id="PF05050">
    <property type="entry name" value="Methyltransf_21"/>
    <property type="match status" value="1"/>
</dbReference>
<dbReference type="EMBL" id="JAGIYZ010000005">
    <property type="protein sequence ID" value="MBP0463639.1"/>
    <property type="molecule type" value="Genomic_DNA"/>
</dbReference>
<dbReference type="GO" id="GO:0032259">
    <property type="term" value="P:methylation"/>
    <property type="evidence" value="ECO:0007669"/>
    <property type="project" value="UniProtKB-KW"/>
</dbReference>
<dbReference type="Gene3D" id="3.40.50.150">
    <property type="entry name" value="Vaccinia Virus protein VP39"/>
    <property type="match status" value="1"/>
</dbReference>
<name>A0ABS4AQJ8_9PROT</name>
<protein>
    <submittedName>
        <fullName evidence="2">FkbM family methyltransferase</fullName>
    </submittedName>
</protein>
<dbReference type="GO" id="GO:0008168">
    <property type="term" value="F:methyltransferase activity"/>
    <property type="evidence" value="ECO:0007669"/>
    <property type="project" value="UniProtKB-KW"/>
</dbReference>
<feature type="domain" description="Methyltransferase FkbM" evidence="1">
    <location>
        <begin position="86"/>
        <end position="230"/>
    </location>
</feature>
<gene>
    <name evidence="2" type="ORF">J5Y09_06935</name>
</gene>
<proteinExistence type="predicted"/>
<keyword evidence="3" id="KW-1185">Reference proteome</keyword>
<dbReference type="RefSeq" id="WP_209351029.1">
    <property type="nucleotide sequence ID" value="NZ_JAGIYZ010000005.1"/>
</dbReference>
<dbReference type="InterPro" id="IPR006342">
    <property type="entry name" value="FkbM_mtfrase"/>
</dbReference>
<sequence length="250" mass="27466">MSEDLATQLRTHARKLDELRAAVLFQAMGPERIVEFLAFDTPIRMHLPQAATDAVQRLILLHGTFYETRQMTQVLPMLPPEPVVVDAGANIGNHTVFFAKVCRAREVHAFEPLRSVFAILQRNVALNALESVRCHNLALGATEGRAALHSFPHVNIAASVFGAAADGAYPMVSLDALALPRMDVLKIDVEGAQVPLLEGARDSIQRHRPLIWIELRANHGEFEPGDAALRALGYAQTAQISPVDFIYRPG</sequence>
<evidence type="ECO:0000259" key="1">
    <source>
        <dbReference type="Pfam" id="PF05050"/>
    </source>
</evidence>
<organism evidence="2 3">
    <name type="scientific">Roseomonas nitratireducens</name>
    <dbReference type="NCBI Taxonomy" id="2820810"/>
    <lineage>
        <taxon>Bacteria</taxon>
        <taxon>Pseudomonadati</taxon>
        <taxon>Pseudomonadota</taxon>
        <taxon>Alphaproteobacteria</taxon>
        <taxon>Acetobacterales</taxon>
        <taxon>Roseomonadaceae</taxon>
        <taxon>Roseomonas</taxon>
    </lineage>
</organism>
<dbReference type="InterPro" id="IPR052514">
    <property type="entry name" value="SAM-dependent_MTase"/>
</dbReference>
<evidence type="ECO:0000313" key="3">
    <source>
        <dbReference type="Proteomes" id="UP000680815"/>
    </source>
</evidence>
<dbReference type="SUPFAM" id="SSF53335">
    <property type="entry name" value="S-adenosyl-L-methionine-dependent methyltransferases"/>
    <property type="match status" value="1"/>
</dbReference>
<accession>A0ABS4AQJ8</accession>
<keyword evidence="2" id="KW-0808">Transferase</keyword>